<evidence type="ECO:0000313" key="4">
    <source>
        <dbReference type="EMBL" id="POR50159.1"/>
    </source>
</evidence>
<dbReference type="EMBL" id="PQGA01000009">
    <property type="protein sequence ID" value="POR50159.1"/>
    <property type="molecule type" value="Genomic_DNA"/>
</dbReference>
<proteinExistence type="predicted"/>
<keyword evidence="5" id="KW-1185">Reference proteome</keyword>
<dbReference type="Pfam" id="PF07290">
    <property type="entry name" value="YqiJ_OB"/>
    <property type="match status" value="1"/>
</dbReference>
<feature type="transmembrane region" description="Helical" evidence="1">
    <location>
        <begin position="76"/>
        <end position="98"/>
    </location>
</feature>
<sequence length="217" mass="23420">MTSLLQPGYAPFIVAIGIMIVIAVLESVTLLFGFSVTTHAGNLIAHQFDIDHAASGAETGFIGQLLGWLHVGRVPFLVLLALFLTGFAISGLLLQWVLHALFHFMLPPALAACIALPLTLLFVRKTGKPIGRLVPQEESSALSETDFIGRAVRIVTGEATQGNPAEARFVDEFGQAHYVRIEPEDAGVVFLRGQTVLITARVSASLYRAIKSPRHEP</sequence>
<dbReference type="Proteomes" id="UP000237381">
    <property type="component" value="Unassembled WGS sequence"/>
</dbReference>
<feature type="transmembrane region" description="Helical" evidence="1">
    <location>
        <begin position="104"/>
        <end position="123"/>
    </location>
</feature>
<reference evidence="4 5" key="1">
    <citation type="submission" date="2018-01" db="EMBL/GenBank/DDBJ databases">
        <title>Genomic Encyclopedia of Type Strains, Phase III (KMG-III): the genomes of soil and plant-associated and newly described type strains.</title>
        <authorList>
            <person name="Whitman W."/>
        </authorList>
    </citation>
    <scope>NUCLEOTIDE SEQUENCE [LARGE SCALE GENOMIC DNA]</scope>
    <source>
        <strain evidence="4 5">JCM 18070</strain>
    </source>
</reference>
<feature type="domain" description="Inner membrane protein YqiJ OB-fold" evidence="2">
    <location>
        <begin position="147"/>
        <end position="210"/>
    </location>
</feature>
<gene>
    <name evidence="4" type="ORF">B0G62_10967</name>
</gene>
<feature type="domain" description="Inner membrane protein YqiJ N-terminal" evidence="3">
    <location>
        <begin position="11"/>
        <end position="124"/>
    </location>
</feature>
<accession>A0A2S4M6F2</accession>
<evidence type="ECO:0000313" key="5">
    <source>
        <dbReference type="Proteomes" id="UP000237381"/>
    </source>
</evidence>
<keyword evidence="1" id="KW-0812">Transmembrane</keyword>
<protein>
    <submittedName>
        <fullName evidence="4">Uncharacterized protein DUF1449</fullName>
    </submittedName>
</protein>
<dbReference type="OrthoDB" id="7207054at2"/>
<evidence type="ECO:0000259" key="2">
    <source>
        <dbReference type="Pfam" id="PF07290"/>
    </source>
</evidence>
<keyword evidence="1" id="KW-0472">Membrane</keyword>
<dbReference type="InterPro" id="IPR048376">
    <property type="entry name" value="YqiJ_N"/>
</dbReference>
<evidence type="ECO:0000256" key="1">
    <source>
        <dbReference type="SAM" id="Phobius"/>
    </source>
</evidence>
<organism evidence="4 5">
    <name type="scientific">Paraburkholderia eburnea</name>
    <dbReference type="NCBI Taxonomy" id="1189126"/>
    <lineage>
        <taxon>Bacteria</taxon>
        <taxon>Pseudomonadati</taxon>
        <taxon>Pseudomonadota</taxon>
        <taxon>Betaproteobacteria</taxon>
        <taxon>Burkholderiales</taxon>
        <taxon>Burkholderiaceae</taxon>
        <taxon>Paraburkholderia</taxon>
    </lineage>
</organism>
<comment type="caution">
    <text evidence="4">The sequence shown here is derived from an EMBL/GenBank/DDBJ whole genome shotgun (WGS) entry which is preliminary data.</text>
</comment>
<dbReference type="RefSeq" id="WP_103705501.1">
    <property type="nucleotide sequence ID" value="NZ_PQGA01000009.1"/>
</dbReference>
<name>A0A2S4M6F2_9BURK</name>
<evidence type="ECO:0000259" key="3">
    <source>
        <dbReference type="Pfam" id="PF21001"/>
    </source>
</evidence>
<dbReference type="AlphaFoldDB" id="A0A2S4M6F2"/>
<dbReference type="InterPro" id="IPR010840">
    <property type="entry name" value="YqiJ_OB"/>
</dbReference>
<dbReference type="Pfam" id="PF21001">
    <property type="entry name" value="YqiJ_N"/>
    <property type="match status" value="1"/>
</dbReference>
<keyword evidence="1" id="KW-1133">Transmembrane helix</keyword>
<feature type="transmembrane region" description="Helical" evidence="1">
    <location>
        <begin position="12"/>
        <end position="34"/>
    </location>
</feature>